<feature type="transmembrane region" description="Helical" evidence="10">
    <location>
        <begin position="208"/>
        <end position="232"/>
    </location>
</feature>
<keyword evidence="7" id="KW-0869">Chloride channel</keyword>
<keyword evidence="9" id="KW-0407">Ion channel</keyword>
<dbReference type="AlphaFoldDB" id="A0A0P9CMU7"/>
<keyword evidence="5" id="KW-0406">Ion transport</keyword>
<evidence type="ECO:0000256" key="4">
    <source>
        <dbReference type="ARBA" id="ARBA00022989"/>
    </source>
</evidence>
<evidence type="ECO:0000256" key="10">
    <source>
        <dbReference type="SAM" id="Phobius"/>
    </source>
</evidence>
<dbReference type="GO" id="GO:0034707">
    <property type="term" value="C:chloride channel complex"/>
    <property type="evidence" value="ECO:0007669"/>
    <property type="project" value="UniProtKB-KW"/>
</dbReference>
<keyword evidence="8" id="KW-0868">Chloride</keyword>
<proteinExistence type="predicted"/>
<dbReference type="InterPro" id="IPR050368">
    <property type="entry name" value="ClC-type_chloride_channel"/>
</dbReference>
<keyword evidence="3 10" id="KW-0812">Transmembrane</keyword>
<evidence type="ECO:0000256" key="6">
    <source>
        <dbReference type="ARBA" id="ARBA00023136"/>
    </source>
</evidence>
<comment type="caution">
    <text evidence="11">The sequence shown here is derived from an EMBL/GenBank/DDBJ whole genome shotgun (WGS) entry which is preliminary data.</text>
</comment>
<evidence type="ECO:0000256" key="1">
    <source>
        <dbReference type="ARBA" id="ARBA00004141"/>
    </source>
</evidence>
<dbReference type="PANTHER" id="PTHR43427:SF6">
    <property type="entry name" value="CHLORIDE CHANNEL PROTEIN CLC-E"/>
    <property type="match status" value="1"/>
</dbReference>
<dbReference type="InterPro" id="IPR046342">
    <property type="entry name" value="CBS_dom_sf"/>
</dbReference>
<keyword evidence="6 10" id="KW-0472">Membrane</keyword>
<dbReference type="Proteomes" id="UP000050482">
    <property type="component" value="Unassembled WGS sequence"/>
</dbReference>
<dbReference type="Gene3D" id="1.10.3080.10">
    <property type="entry name" value="Clc chloride channel"/>
    <property type="match status" value="1"/>
</dbReference>
<keyword evidence="12" id="KW-1185">Reference proteome</keyword>
<evidence type="ECO:0000256" key="8">
    <source>
        <dbReference type="ARBA" id="ARBA00023214"/>
    </source>
</evidence>
<evidence type="ECO:0000256" key="2">
    <source>
        <dbReference type="ARBA" id="ARBA00022448"/>
    </source>
</evidence>
<dbReference type="PANTHER" id="PTHR43427">
    <property type="entry name" value="CHLORIDE CHANNEL PROTEIN CLC-E"/>
    <property type="match status" value="1"/>
</dbReference>
<evidence type="ECO:0000313" key="12">
    <source>
        <dbReference type="Proteomes" id="UP000050482"/>
    </source>
</evidence>
<feature type="transmembrane region" description="Helical" evidence="10">
    <location>
        <begin position="279"/>
        <end position="297"/>
    </location>
</feature>
<dbReference type="CDD" id="cd00400">
    <property type="entry name" value="Voltage_gated_ClC"/>
    <property type="match status" value="1"/>
</dbReference>
<accession>A0A0P9CMU7</accession>
<protein>
    <submittedName>
        <fullName evidence="11">Chloride channel protein</fullName>
    </submittedName>
</protein>
<comment type="subcellular location">
    <subcellularLocation>
        <location evidence="1">Membrane</location>
        <topology evidence="1">Multi-pass membrane protein</topology>
    </subcellularLocation>
</comment>
<feature type="transmembrane region" description="Helical" evidence="10">
    <location>
        <begin position="30"/>
        <end position="54"/>
    </location>
</feature>
<keyword evidence="2" id="KW-0813">Transport</keyword>
<feature type="transmembrane region" description="Helical" evidence="10">
    <location>
        <begin position="402"/>
        <end position="423"/>
    </location>
</feature>
<dbReference type="Gene3D" id="3.10.580.10">
    <property type="entry name" value="CBS-domain"/>
    <property type="match status" value="1"/>
</dbReference>
<organism evidence="11 12">
    <name type="scientific">Alicyclobacillus ferrooxydans</name>
    <dbReference type="NCBI Taxonomy" id="471514"/>
    <lineage>
        <taxon>Bacteria</taxon>
        <taxon>Bacillati</taxon>
        <taxon>Bacillota</taxon>
        <taxon>Bacilli</taxon>
        <taxon>Bacillales</taxon>
        <taxon>Alicyclobacillaceae</taxon>
        <taxon>Alicyclobacillus</taxon>
    </lineage>
</organism>
<dbReference type="InterPro" id="IPR014743">
    <property type="entry name" value="Cl-channel_core"/>
</dbReference>
<feature type="transmembrane region" description="Helical" evidence="10">
    <location>
        <begin position="371"/>
        <end position="396"/>
    </location>
</feature>
<dbReference type="SUPFAM" id="SSF81340">
    <property type="entry name" value="Clc chloride channel"/>
    <property type="match status" value="1"/>
</dbReference>
<evidence type="ECO:0000313" key="11">
    <source>
        <dbReference type="EMBL" id="KPV44242.1"/>
    </source>
</evidence>
<name>A0A0P9CMU7_9BACL</name>
<evidence type="ECO:0000256" key="7">
    <source>
        <dbReference type="ARBA" id="ARBA00023173"/>
    </source>
</evidence>
<keyword evidence="4 10" id="KW-1133">Transmembrane helix</keyword>
<feature type="transmembrane region" description="Helical" evidence="10">
    <location>
        <begin position="171"/>
        <end position="196"/>
    </location>
</feature>
<feature type="transmembrane region" description="Helical" evidence="10">
    <location>
        <begin position="244"/>
        <end position="267"/>
    </location>
</feature>
<dbReference type="PRINTS" id="PR00762">
    <property type="entry name" value="CLCHANNEL"/>
</dbReference>
<gene>
    <name evidence="11" type="ORF">AN477_08040</name>
</gene>
<feature type="transmembrane region" description="Helical" evidence="10">
    <location>
        <begin position="74"/>
        <end position="93"/>
    </location>
</feature>
<sequence>MWRGAHFRMSSQSGNTGDFTTSSQILKLSAAGLAIGAVCAFIAVILLKMIYLFTNLSFFHRLSVANISPTDNNLHVWAMVPPIVGAVLIGFIARYGSDKIRGHGIPEAIEAMLINESKVQPRVAFWKPISAAISIGSGGPFGAEGPIIMTGGSFGSLFSQFLKFSSIERRILLVAGAAGGMSATFAAPVSAVLFAVELLVFEFKPRSLVPIALASAVADAIRVALIGPGPLFGMPALTHVSASLLGASAVIGLVGSILAVLLTWAIYGVEDVFRKLPVHWMWWPAIGAVVIGIGGLISPRALGVGYDSIFAMLNVKLSVDTLLTLLIVKTVIWVIALGSGTSGGILAPILIIGGSLGGTVGEIFHVPHPGVWALLGMSAIFSGVTRTPFTSVIFPLELTHNLGALLPLLVASSLATGLSSFILPRSILTEKIARRGLHLTREYQTDPLQMHYCREIVWRPVSSFSADMKVKSVAEALFTQPTSENWIEVQDSNGTSKGIVSIWDIAKHANTSPQSRVLAYVSNSPVLLMTDTAKVALKRMLEADSNWVWIREQQGGITGFVTVHQLLELRKREYQEEMMRGRVFTWAVRRRQVPKPGQSDTQVNL</sequence>
<dbReference type="InterPro" id="IPR001807">
    <property type="entry name" value="ClC"/>
</dbReference>
<dbReference type="GO" id="GO:0005254">
    <property type="term" value="F:chloride channel activity"/>
    <property type="evidence" value="ECO:0007669"/>
    <property type="project" value="UniProtKB-KW"/>
</dbReference>
<dbReference type="EMBL" id="LJCO01000038">
    <property type="protein sequence ID" value="KPV44242.1"/>
    <property type="molecule type" value="Genomic_DNA"/>
</dbReference>
<dbReference type="Pfam" id="PF00654">
    <property type="entry name" value="Voltage_CLC"/>
    <property type="match status" value="1"/>
</dbReference>
<reference evidence="11 12" key="1">
    <citation type="submission" date="2015-09" db="EMBL/GenBank/DDBJ databases">
        <title>Draft genome sequence of Alicyclobacillus ferrooxydans DSM 22381.</title>
        <authorList>
            <person name="Hemp J."/>
        </authorList>
    </citation>
    <scope>NUCLEOTIDE SEQUENCE [LARGE SCALE GENOMIC DNA]</scope>
    <source>
        <strain evidence="11 12">TC-34</strain>
    </source>
</reference>
<evidence type="ECO:0000256" key="3">
    <source>
        <dbReference type="ARBA" id="ARBA00022692"/>
    </source>
</evidence>
<evidence type="ECO:0000256" key="5">
    <source>
        <dbReference type="ARBA" id="ARBA00023065"/>
    </source>
</evidence>
<dbReference type="STRING" id="471514.AN477_08040"/>
<evidence type="ECO:0000256" key="9">
    <source>
        <dbReference type="ARBA" id="ARBA00023303"/>
    </source>
</evidence>
<dbReference type="PATRIC" id="fig|471514.4.peg.1906"/>
<dbReference type="SUPFAM" id="SSF54631">
    <property type="entry name" value="CBS-domain pair"/>
    <property type="match status" value="1"/>
</dbReference>